<dbReference type="PROSITE" id="PS50011">
    <property type="entry name" value="PROTEIN_KINASE_DOM"/>
    <property type="match status" value="1"/>
</dbReference>
<feature type="domain" description="Protein kinase" evidence="5">
    <location>
        <begin position="188"/>
        <end position="479"/>
    </location>
</feature>
<evidence type="ECO:0000256" key="1">
    <source>
        <dbReference type="ARBA" id="ARBA00022741"/>
    </source>
</evidence>
<feature type="region of interest" description="Disordered" evidence="4">
    <location>
        <begin position="518"/>
        <end position="586"/>
    </location>
</feature>
<protein>
    <recommendedName>
        <fullName evidence="5">Protein kinase domain-containing protein</fullName>
    </recommendedName>
</protein>
<organism evidence="6 7">
    <name type="scientific">Knipowitschia caucasica</name>
    <name type="common">Caucasian dwarf goby</name>
    <name type="synonym">Pomatoschistus caucasicus</name>
    <dbReference type="NCBI Taxonomy" id="637954"/>
    <lineage>
        <taxon>Eukaryota</taxon>
        <taxon>Metazoa</taxon>
        <taxon>Chordata</taxon>
        <taxon>Craniata</taxon>
        <taxon>Vertebrata</taxon>
        <taxon>Euteleostomi</taxon>
        <taxon>Actinopterygii</taxon>
        <taxon>Neopterygii</taxon>
        <taxon>Teleostei</taxon>
        <taxon>Neoteleostei</taxon>
        <taxon>Acanthomorphata</taxon>
        <taxon>Gobiaria</taxon>
        <taxon>Gobiiformes</taxon>
        <taxon>Gobioidei</taxon>
        <taxon>Gobiidae</taxon>
        <taxon>Gobiinae</taxon>
        <taxon>Knipowitschia</taxon>
    </lineage>
</organism>
<evidence type="ECO:0000313" key="7">
    <source>
        <dbReference type="Proteomes" id="UP001497482"/>
    </source>
</evidence>
<feature type="compositionally biased region" description="Low complexity" evidence="4">
    <location>
        <begin position="545"/>
        <end position="559"/>
    </location>
</feature>
<evidence type="ECO:0000256" key="3">
    <source>
        <dbReference type="PROSITE-ProRule" id="PRU10141"/>
    </source>
</evidence>
<name>A0AAV2LXQ0_KNICA</name>
<dbReference type="PANTHER" id="PTHR27001">
    <property type="entry name" value="OS01G0253100 PROTEIN"/>
    <property type="match status" value="1"/>
</dbReference>
<evidence type="ECO:0000259" key="5">
    <source>
        <dbReference type="PROSITE" id="PS50011"/>
    </source>
</evidence>
<dbReference type="GO" id="GO:0071345">
    <property type="term" value="P:cellular response to cytokine stimulus"/>
    <property type="evidence" value="ECO:0007669"/>
    <property type="project" value="UniProtKB-ARBA"/>
</dbReference>
<evidence type="ECO:0000256" key="4">
    <source>
        <dbReference type="SAM" id="MobiDB-lite"/>
    </source>
</evidence>
<dbReference type="GO" id="GO:0007165">
    <property type="term" value="P:signal transduction"/>
    <property type="evidence" value="ECO:0007669"/>
    <property type="project" value="InterPro"/>
</dbReference>
<dbReference type="InterPro" id="IPR000719">
    <property type="entry name" value="Prot_kinase_dom"/>
</dbReference>
<feature type="compositionally biased region" description="Polar residues" evidence="4">
    <location>
        <begin position="567"/>
        <end position="577"/>
    </location>
</feature>
<keyword evidence="1 3" id="KW-0547">Nucleotide-binding</keyword>
<proteinExistence type="predicted"/>
<gene>
    <name evidence="6" type="ORF">KC01_LOCUS33174</name>
</gene>
<keyword evidence="7" id="KW-1185">Reference proteome</keyword>
<feature type="binding site" evidence="3">
    <location>
        <position position="216"/>
    </location>
    <ligand>
        <name>ATP</name>
        <dbReference type="ChEBI" id="CHEBI:30616"/>
    </ligand>
</feature>
<dbReference type="Gene3D" id="1.10.533.10">
    <property type="entry name" value="Death Domain, Fas"/>
    <property type="match status" value="1"/>
</dbReference>
<dbReference type="InterPro" id="IPR011009">
    <property type="entry name" value="Kinase-like_dom_sf"/>
</dbReference>
<dbReference type="SUPFAM" id="SSF47986">
    <property type="entry name" value="DEATH domain"/>
    <property type="match status" value="1"/>
</dbReference>
<dbReference type="InterPro" id="IPR008271">
    <property type="entry name" value="Ser/Thr_kinase_AS"/>
</dbReference>
<dbReference type="PROSITE" id="PS00108">
    <property type="entry name" value="PROTEIN_KINASE_ST"/>
    <property type="match status" value="1"/>
</dbReference>
<dbReference type="InterPro" id="IPR000488">
    <property type="entry name" value="Death_dom"/>
</dbReference>
<dbReference type="Pfam" id="PF00069">
    <property type="entry name" value="Pkinase"/>
    <property type="match status" value="1"/>
</dbReference>
<evidence type="ECO:0000313" key="6">
    <source>
        <dbReference type="EMBL" id="CAL1605872.1"/>
    </source>
</evidence>
<sequence length="682" mass="75844">MPTARADLRALPLYEVPAEVQGEFCRVMDALPDRDWNKFASKVLEDITSVRLAEKKERRTDWVMSRWQNRNGSVGELLDLLHRLELLWPWDIINNWASTVPPRVESPLPLLSPGFTPHHRAPVSDQPTCSLSQSRMATLLPKPEPPELSSVIQYEQMLPQPLHESEAAASLGVMAWTYEEVYNGTSGFSASLKLGEGGFGEVFKATLRNTIFAVKKIKRDSSLDWNSLRDSFKAEVEQLSKFRHPNIVELLGYSVGEGTLCLIYNFMENRSLDDQLHSNGFGLSWCQRVSIVKGAASALQYLHCPPQGQPLVHGDVKSSNILLDHHLEAKLSDLGLARFSSSPSSHTGSHTRTIGKTKCVTETLAYLPEEYLRDYKMKTEVDVYGFGVVLLEIVTGRRALEKDKTTGKDIYLKLLVNDVENTEEHWRKQLDKRLISCEDSEPSGFMQVVSLAQSCLDKLKKRRPMKEVYKALDSIHNTSPSSLPSVLYSSSVPHPGPARSLDSCFSALSFKTSDPSKHAYSHKRSSLSPPQTLSSTVTPTPPRHSSPSSSLISSSFSGPCETDESRGFSQYNISPTKSGLDLVPQPSVPVEDQYNFPPYSEVMDSTENQAVALLECSPQARPLQSLSPVVSNSSKQQVFENRAVSQSPELLSSEDLYVVGSPGVSRLPEESDELEYLQSKTQ</sequence>
<dbReference type="InterPro" id="IPR011029">
    <property type="entry name" value="DEATH-like_dom_sf"/>
</dbReference>
<feature type="compositionally biased region" description="Low complexity" evidence="4">
    <location>
        <begin position="526"/>
        <end position="538"/>
    </location>
</feature>
<dbReference type="PROSITE" id="PS00107">
    <property type="entry name" value="PROTEIN_KINASE_ATP"/>
    <property type="match status" value="1"/>
</dbReference>
<dbReference type="Gene3D" id="1.10.510.10">
    <property type="entry name" value="Transferase(Phosphotransferase) domain 1"/>
    <property type="match status" value="1"/>
</dbReference>
<reference evidence="6 7" key="1">
    <citation type="submission" date="2024-04" db="EMBL/GenBank/DDBJ databases">
        <authorList>
            <person name="Waldvogel A.-M."/>
            <person name="Schoenle A."/>
        </authorList>
    </citation>
    <scope>NUCLEOTIDE SEQUENCE [LARGE SCALE GENOMIC DNA]</scope>
</reference>
<dbReference type="SMART" id="SM00220">
    <property type="entry name" value="S_TKc"/>
    <property type="match status" value="1"/>
</dbReference>
<dbReference type="SUPFAM" id="SSF56112">
    <property type="entry name" value="Protein kinase-like (PK-like)"/>
    <property type="match status" value="1"/>
</dbReference>
<dbReference type="InterPro" id="IPR017441">
    <property type="entry name" value="Protein_kinase_ATP_BS"/>
</dbReference>
<keyword evidence="2 3" id="KW-0067">ATP-binding</keyword>
<dbReference type="Gene3D" id="3.30.200.20">
    <property type="entry name" value="Phosphorylase Kinase, domain 1"/>
    <property type="match status" value="1"/>
</dbReference>
<accession>A0AAV2LXQ0</accession>
<dbReference type="GO" id="GO:0005886">
    <property type="term" value="C:plasma membrane"/>
    <property type="evidence" value="ECO:0007669"/>
    <property type="project" value="TreeGrafter"/>
</dbReference>
<dbReference type="PANTHER" id="PTHR27001:SF939">
    <property type="entry name" value="INTERLEUKIN 1 RECEPTOR ASSOCIATED KINASE 1"/>
    <property type="match status" value="1"/>
</dbReference>
<dbReference type="Proteomes" id="UP001497482">
    <property type="component" value="Chromosome 5"/>
</dbReference>
<dbReference type="EMBL" id="OZ035827">
    <property type="protein sequence ID" value="CAL1605872.1"/>
    <property type="molecule type" value="Genomic_DNA"/>
</dbReference>
<feature type="region of interest" description="Disordered" evidence="4">
    <location>
        <begin position="625"/>
        <end position="646"/>
    </location>
</feature>
<feature type="region of interest" description="Disordered" evidence="4">
    <location>
        <begin position="662"/>
        <end position="682"/>
    </location>
</feature>
<dbReference type="Pfam" id="PF00531">
    <property type="entry name" value="Death"/>
    <property type="match status" value="1"/>
</dbReference>
<dbReference type="GO" id="GO:0005524">
    <property type="term" value="F:ATP binding"/>
    <property type="evidence" value="ECO:0007669"/>
    <property type="project" value="UniProtKB-UniRule"/>
</dbReference>
<dbReference type="GO" id="GO:0045087">
    <property type="term" value="P:innate immune response"/>
    <property type="evidence" value="ECO:0007669"/>
    <property type="project" value="UniProtKB-ARBA"/>
</dbReference>
<dbReference type="AlphaFoldDB" id="A0AAV2LXQ0"/>
<evidence type="ECO:0000256" key="2">
    <source>
        <dbReference type="ARBA" id="ARBA00022840"/>
    </source>
</evidence>
<dbReference type="GO" id="GO:0004672">
    <property type="term" value="F:protein kinase activity"/>
    <property type="evidence" value="ECO:0007669"/>
    <property type="project" value="InterPro"/>
</dbReference>